<dbReference type="CDD" id="cd02440">
    <property type="entry name" value="AdoMet_MTases"/>
    <property type="match status" value="1"/>
</dbReference>
<proteinExistence type="inferred from homology"/>
<feature type="compositionally biased region" description="Acidic residues" evidence="8">
    <location>
        <begin position="47"/>
        <end position="57"/>
    </location>
</feature>
<feature type="region of interest" description="Disordered" evidence="8">
    <location>
        <begin position="334"/>
        <end position="358"/>
    </location>
</feature>
<protein>
    <recommendedName>
        <fullName evidence="1">Trimethylguanosine synthase</fullName>
    </recommendedName>
    <alternativeName>
        <fullName evidence="7">Cap-specific guanine-N(2) methyltransferase</fullName>
    </alternativeName>
</protein>
<comment type="catalytic activity">
    <reaction evidence="3">
        <text>a 5'-end (N(2),N(7)-dimethyl 5'-triphosphoguanosine)-ribonucleoside in snoRNA + S-adenosyl-L-methionine = a 5'-end (N(2),N(2),N(7)-trimethyl 5'-triphosphoguanosine)-ribonucleoside in snoRNA + S-adenosyl-L-homocysteine + H(+)</text>
        <dbReference type="Rhea" id="RHEA:78507"/>
        <dbReference type="Rhea" id="RHEA-COMP:19088"/>
        <dbReference type="Rhea" id="RHEA-COMP:19090"/>
        <dbReference type="ChEBI" id="CHEBI:15378"/>
        <dbReference type="ChEBI" id="CHEBI:57856"/>
        <dbReference type="ChEBI" id="CHEBI:59789"/>
        <dbReference type="ChEBI" id="CHEBI:167623"/>
        <dbReference type="ChEBI" id="CHEBI:172880"/>
    </reaction>
    <physiologicalReaction direction="left-to-right" evidence="3">
        <dbReference type="Rhea" id="RHEA:78508"/>
    </physiologicalReaction>
</comment>
<name>A0AAV4A9D1_9GAST</name>
<organism evidence="9 10">
    <name type="scientific">Plakobranchus ocellatus</name>
    <dbReference type="NCBI Taxonomy" id="259542"/>
    <lineage>
        <taxon>Eukaryota</taxon>
        <taxon>Metazoa</taxon>
        <taxon>Spiralia</taxon>
        <taxon>Lophotrochozoa</taxon>
        <taxon>Mollusca</taxon>
        <taxon>Gastropoda</taxon>
        <taxon>Heterobranchia</taxon>
        <taxon>Euthyneura</taxon>
        <taxon>Panpulmonata</taxon>
        <taxon>Sacoglossa</taxon>
        <taxon>Placobranchoidea</taxon>
        <taxon>Plakobranchidae</taxon>
        <taxon>Plakobranchus</taxon>
    </lineage>
</organism>
<comment type="catalytic activity">
    <reaction evidence="6">
        <text>a 5'-end (N(7)-methyl 5'-triphosphoguanosine)-ribonucleoside in snRNA + S-adenosyl-L-methionine = a 5'-end (N(2),N(7)-dimethyl 5'-triphosphoguanosine)-ribonucleoside in snRNA + S-adenosyl-L-homocysteine + H(+)</text>
        <dbReference type="Rhea" id="RHEA:78471"/>
        <dbReference type="Rhea" id="RHEA-COMP:19085"/>
        <dbReference type="Rhea" id="RHEA-COMP:19087"/>
        <dbReference type="ChEBI" id="CHEBI:15378"/>
        <dbReference type="ChEBI" id="CHEBI:57856"/>
        <dbReference type="ChEBI" id="CHEBI:59789"/>
        <dbReference type="ChEBI" id="CHEBI:156461"/>
        <dbReference type="ChEBI" id="CHEBI:172880"/>
    </reaction>
    <physiologicalReaction direction="left-to-right" evidence="6">
        <dbReference type="Rhea" id="RHEA:78472"/>
    </physiologicalReaction>
</comment>
<dbReference type="EMBL" id="BLXT01003724">
    <property type="protein sequence ID" value="GFO03286.1"/>
    <property type="molecule type" value="Genomic_DNA"/>
</dbReference>
<feature type="compositionally biased region" description="Basic and acidic residues" evidence="8">
    <location>
        <begin position="93"/>
        <end position="106"/>
    </location>
</feature>
<dbReference type="GO" id="GO:0071164">
    <property type="term" value="F:RNA cap trimethylguanosine synthase activity"/>
    <property type="evidence" value="ECO:0007669"/>
    <property type="project" value="TreeGrafter"/>
</dbReference>
<evidence type="ECO:0000256" key="7">
    <source>
        <dbReference type="ARBA" id="ARBA00049790"/>
    </source>
</evidence>
<evidence type="ECO:0000256" key="6">
    <source>
        <dbReference type="ARBA" id="ARBA00049075"/>
    </source>
</evidence>
<gene>
    <name evidence="9" type="ORF">PoB_002979100</name>
</gene>
<feature type="compositionally biased region" description="Low complexity" evidence="8">
    <location>
        <begin position="120"/>
        <end position="129"/>
    </location>
</feature>
<evidence type="ECO:0000256" key="5">
    <source>
        <dbReference type="ARBA" id="ARBA00048763"/>
    </source>
</evidence>
<reference evidence="9 10" key="1">
    <citation type="journal article" date="2021" name="Elife">
        <title>Chloroplast acquisition without the gene transfer in kleptoplastic sea slugs, Plakobranchus ocellatus.</title>
        <authorList>
            <person name="Maeda T."/>
            <person name="Takahashi S."/>
            <person name="Yoshida T."/>
            <person name="Shimamura S."/>
            <person name="Takaki Y."/>
            <person name="Nagai Y."/>
            <person name="Toyoda A."/>
            <person name="Suzuki Y."/>
            <person name="Arimoto A."/>
            <person name="Ishii H."/>
            <person name="Satoh N."/>
            <person name="Nishiyama T."/>
            <person name="Hasebe M."/>
            <person name="Maruyama T."/>
            <person name="Minagawa J."/>
            <person name="Obokata J."/>
            <person name="Shigenobu S."/>
        </authorList>
    </citation>
    <scope>NUCLEOTIDE SEQUENCE [LARGE SCALE GENOMIC DNA]</scope>
</reference>
<evidence type="ECO:0000256" key="1">
    <source>
        <dbReference type="ARBA" id="ARBA00018517"/>
    </source>
</evidence>
<evidence type="ECO:0000313" key="9">
    <source>
        <dbReference type="EMBL" id="GFO03286.1"/>
    </source>
</evidence>
<comment type="similarity">
    <text evidence="2">Belongs to the methyltransferase superfamily. Trimethylguanosine synthase family.</text>
</comment>
<evidence type="ECO:0000256" key="8">
    <source>
        <dbReference type="SAM" id="MobiDB-lite"/>
    </source>
</evidence>
<feature type="region of interest" description="Disordered" evidence="8">
    <location>
        <begin position="434"/>
        <end position="457"/>
    </location>
</feature>
<evidence type="ECO:0000313" key="10">
    <source>
        <dbReference type="Proteomes" id="UP000735302"/>
    </source>
</evidence>
<comment type="caution">
    <text evidence="9">The sequence shown here is derived from an EMBL/GenBank/DDBJ whole genome shotgun (WGS) entry which is preliminary data.</text>
</comment>
<feature type="compositionally biased region" description="Polar residues" evidence="8">
    <location>
        <begin position="444"/>
        <end position="457"/>
    </location>
</feature>
<dbReference type="Gene3D" id="3.40.50.150">
    <property type="entry name" value="Vaccinia Virus protein VP39"/>
    <property type="match status" value="1"/>
</dbReference>
<dbReference type="PANTHER" id="PTHR14741:SF32">
    <property type="entry name" value="TRIMETHYLGUANOSINE SYNTHASE"/>
    <property type="match status" value="1"/>
</dbReference>
<feature type="compositionally biased region" description="Polar residues" evidence="8">
    <location>
        <begin position="78"/>
        <end position="90"/>
    </location>
</feature>
<feature type="region of interest" description="Disordered" evidence="8">
    <location>
        <begin position="44"/>
        <end position="140"/>
    </location>
</feature>
<feature type="compositionally biased region" description="Basic and acidic residues" evidence="8">
    <location>
        <begin position="434"/>
        <end position="443"/>
    </location>
</feature>
<feature type="compositionally biased region" description="Basic residues" evidence="8">
    <location>
        <begin position="753"/>
        <end position="766"/>
    </location>
</feature>
<evidence type="ECO:0000256" key="4">
    <source>
        <dbReference type="ARBA" id="ARBA00048740"/>
    </source>
</evidence>
<dbReference type="Proteomes" id="UP000735302">
    <property type="component" value="Unassembled WGS sequence"/>
</dbReference>
<evidence type="ECO:0000256" key="2">
    <source>
        <dbReference type="ARBA" id="ARBA00025783"/>
    </source>
</evidence>
<accession>A0AAV4A9D1</accession>
<dbReference type="AlphaFoldDB" id="A0AAV4A9D1"/>
<dbReference type="SUPFAM" id="SSF53335">
    <property type="entry name" value="S-adenosyl-L-methionine-dependent methyltransferases"/>
    <property type="match status" value="1"/>
</dbReference>
<sequence>MWSKQQTLAEFGLFTCLTEEDSFETKVQAYVTRALISEREYHQEFYAGEEEGEEDTDSYSSDIESVDNFSPNEELEFSGTSSPAGSTSLTEEVLQKKLSSDPDQLSKRLSTLGLGNFDLSSSDSEQSESTPAGKERVSKTRRKEDYLKKYLEEAAAFEGTLEETPQEAVCGTSAWDSEDGKSEMEALGLPTAFGTKKWDKSRKSKLSEKEIRNKFVSLWEQCGELLVYKSFVSIYPDYAPYYHEIAGCVPPLVEVEISCVSEESPDGQSTDSYFRTGSGVINTTATDSCDITESIKDKTFAQDSSQEMFQKDVQINGDVYNSTHTGKKVDAEEEVAKDLDSQNDSQAKQPCIHPDKDTSSSFVVMDKNGLAKHLNNAHSSPDEGTYQCSLSPADLKDVSNNCVQSSHHQTNTSQCASSNQSLCIEPVCTVSGHENKKSHDIRGSSESPSQLNTCDLSESSAGGSDHCYGYTPNNLSDHFYSAAGGDPSTNLNSNSTSGASMAEDYNACSKDEGYYSHDELIAILRGTHEDLQNQIYWHVKEKASDWFRSYSDQDFDVSTLENDLVAITQPYLVVQGRAYDADVTEEGEEEKNMYTRGYSYYNESQSEDEDVEEKASDNRKNISRTLQLLGLVVQKDEEKRLKRKRKVTHGSVVYKRKNILKEAKRLHLDFGKSQKLQQEPLEKRLQDKPTHIIFDDDDNPVEVENSSADLRLSNFDSRACSFFDEAQNMDDEKDEGAEDVDDAETELDALTRSKGKKKRNKSKKHSSLGQAVVPEEIAKDPVLMKYWYQRYRLFRRFDEGIMLDRESWFSVTPEAIAAHIAERCRCDTIVDAFCGAGGNTIQFAFTCNRVIAIDIDEKKLEMARNNAEVYGVADRIEFVLGNYLQLAPTLQADVVFLSPPWGGPERVTNDIAFFLPRNADSEKLTALAGKGKQVEIEQNFLNKKLKTITAYFGDLILGTGQTEHYY</sequence>
<dbReference type="InterPro" id="IPR029063">
    <property type="entry name" value="SAM-dependent_MTases_sf"/>
</dbReference>
<evidence type="ECO:0000256" key="3">
    <source>
        <dbReference type="ARBA" id="ARBA00047418"/>
    </source>
</evidence>
<dbReference type="PANTHER" id="PTHR14741">
    <property type="entry name" value="S-ADENOSYLMETHIONINE-DEPENDENT METHYLTRANSFERASE RELATED"/>
    <property type="match status" value="1"/>
</dbReference>
<dbReference type="InterPro" id="IPR019012">
    <property type="entry name" value="RNA_cap_Gua-N2-MeTrfase"/>
</dbReference>
<comment type="catalytic activity">
    <reaction evidence="4">
        <text>a 5'-end (N(7)-methyl 5'-triphosphoguanosine)-ribonucleoside in snoRNA + S-adenosyl-L-methionine = a 5'-end (N(2),N(7)-dimethyl 5'-triphosphoguanosine)-ribonucleoside in snoRNA + S-adenosyl-L-homocysteine + H(+)</text>
        <dbReference type="Rhea" id="RHEA:78475"/>
        <dbReference type="Rhea" id="RHEA-COMP:19086"/>
        <dbReference type="Rhea" id="RHEA-COMP:19088"/>
        <dbReference type="ChEBI" id="CHEBI:15378"/>
        <dbReference type="ChEBI" id="CHEBI:57856"/>
        <dbReference type="ChEBI" id="CHEBI:59789"/>
        <dbReference type="ChEBI" id="CHEBI:156461"/>
        <dbReference type="ChEBI" id="CHEBI:172880"/>
    </reaction>
    <physiologicalReaction direction="left-to-right" evidence="4">
        <dbReference type="Rhea" id="RHEA:78476"/>
    </physiologicalReaction>
</comment>
<keyword evidence="10" id="KW-1185">Reference proteome</keyword>
<feature type="region of interest" description="Disordered" evidence="8">
    <location>
        <begin position="747"/>
        <end position="769"/>
    </location>
</feature>
<dbReference type="GO" id="GO:0005634">
    <property type="term" value="C:nucleus"/>
    <property type="evidence" value="ECO:0007669"/>
    <property type="project" value="TreeGrafter"/>
</dbReference>
<dbReference type="Pfam" id="PF09445">
    <property type="entry name" value="Methyltransf_15"/>
    <property type="match status" value="1"/>
</dbReference>
<comment type="catalytic activity">
    <reaction evidence="5">
        <text>a 5'-end (N(2),N(7)-dimethyl 5'-triphosphoguanosine)-ribonucleoside in snRNA + S-adenosyl-L-methionine = a 5'-end (N(2),N(2),N(7)-trimethyl 5'-triphosphoguanosine)-ribonucleoside in snRNA + S-adenosyl-L-homocysteine + H(+)</text>
        <dbReference type="Rhea" id="RHEA:78479"/>
        <dbReference type="Rhea" id="RHEA-COMP:19087"/>
        <dbReference type="Rhea" id="RHEA-COMP:19089"/>
        <dbReference type="ChEBI" id="CHEBI:15378"/>
        <dbReference type="ChEBI" id="CHEBI:57856"/>
        <dbReference type="ChEBI" id="CHEBI:59789"/>
        <dbReference type="ChEBI" id="CHEBI:167623"/>
        <dbReference type="ChEBI" id="CHEBI:172880"/>
    </reaction>
    <physiologicalReaction direction="left-to-right" evidence="5">
        <dbReference type="Rhea" id="RHEA:78480"/>
    </physiologicalReaction>
</comment>
<feature type="compositionally biased region" description="Polar residues" evidence="8">
    <location>
        <begin position="58"/>
        <end position="71"/>
    </location>
</feature>